<protein>
    <submittedName>
        <fullName evidence="1">Uncharacterized protein</fullName>
    </submittedName>
</protein>
<reference evidence="1 2" key="1">
    <citation type="submission" date="2018-11" db="EMBL/GenBank/DDBJ databases">
        <authorList>
            <consortium name="Pathogen Informatics"/>
        </authorList>
    </citation>
    <scope>NUCLEOTIDE SEQUENCE [LARGE SCALE GENOMIC DNA]</scope>
</reference>
<organism evidence="1 2">
    <name type="scientific">Strongylus vulgaris</name>
    <name type="common">Blood worm</name>
    <dbReference type="NCBI Taxonomy" id="40348"/>
    <lineage>
        <taxon>Eukaryota</taxon>
        <taxon>Metazoa</taxon>
        <taxon>Ecdysozoa</taxon>
        <taxon>Nematoda</taxon>
        <taxon>Chromadorea</taxon>
        <taxon>Rhabditida</taxon>
        <taxon>Rhabditina</taxon>
        <taxon>Rhabditomorpha</taxon>
        <taxon>Strongyloidea</taxon>
        <taxon>Strongylidae</taxon>
        <taxon>Strongylus</taxon>
    </lineage>
</organism>
<name>A0A3P7JVY4_STRVU</name>
<sequence>MTSAAYLRWPKAPIPYYINTGSGGFPAEIT</sequence>
<dbReference type="EMBL" id="UYYB01128296">
    <property type="protein sequence ID" value="VDM84199.1"/>
    <property type="molecule type" value="Genomic_DNA"/>
</dbReference>
<dbReference type="AlphaFoldDB" id="A0A3P7JVY4"/>
<gene>
    <name evidence="1" type="ORF">SVUK_LOCUS19197</name>
</gene>
<dbReference type="Proteomes" id="UP000270094">
    <property type="component" value="Unassembled WGS sequence"/>
</dbReference>
<evidence type="ECO:0000313" key="1">
    <source>
        <dbReference type="EMBL" id="VDM84199.1"/>
    </source>
</evidence>
<evidence type="ECO:0000313" key="2">
    <source>
        <dbReference type="Proteomes" id="UP000270094"/>
    </source>
</evidence>
<accession>A0A3P7JVY4</accession>
<proteinExistence type="predicted"/>
<keyword evidence="2" id="KW-1185">Reference proteome</keyword>